<evidence type="ECO:0000256" key="2">
    <source>
        <dbReference type="RuleBase" id="RU369065"/>
    </source>
</evidence>
<dbReference type="PROSITE" id="PS51320">
    <property type="entry name" value="TIFY"/>
    <property type="match status" value="1"/>
</dbReference>
<comment type="similarity">
    <text evidence="1 2">Belongs to the TIFY/JAZ family.</text>
</comment>
<keyword evidence="2" id="KW-0539">Nucleus</keyword>
<feature type="domain" description="Tify" evidence="4">
    <location>
        <begin position="214"/>
        <end position="249"/>
    </location>
</feature>
<dbReference type="GO" id="GO:0005634">
    <property type="term" value="C:nucleus"/>
    <property type="evidence" value="ECO:0007669"/>
    <property type="project" value="UniProtKB-SubCell"/>
</dbReference>
<keyword evidence="5" id="KW-1185">Reference proteome</keyword>
<dbReference type="GeneID" id="120253112"/>
<comment type="function">
    <text evidence="2">Repressor of jasmonate responses.</text>
</comment>
<dbReference type="RefSeq" id="XP_039117330.1">
    <property type="nucleotide sequence ID" value="XM_039261396.1"/>
</dbReference>
<evidence type="ECO:0000256" key="1">
    <source>
        <dbReference type="ARBA" id="ARBA00008614"/>
    </source>
</evidence>
<reference evidence="6" key="1">
    <citation type="submission" date="2025-08" db="UniProtKB">
        <authorList>
            <consortium name="RefSeq"/>
        </authorList>
    </citation>
    <scope>IDENTIFICATION</scope>
</reference>
<proteinExistence type="inferred from homology"/>
<dbReference type="InterPro" id="IPR010399">
    <property type="entry name" value="Tify_dom"/>
</dbReference>
<feature type="region of interest" description="Disordered" evidence="3">
    <location>
        <begin position="22"/>
        <end position="47"/>
    </location>
</feature>
<name>A0AB40AQI6_DIOCR</name>
<sequence>MMASDKDKPMFFDFLGMRCGESPDPSVVSAEWEKERRDNRGSEVGGAAGGYGLVLHCSDPASGRKRSRSPAYMGMNSDQILPAVSNSLDSPRLVKILGKDFVMGSPKRSHDVKETTFSMRPPRPTSLIPHPSIGVGTNSLTLRDATTGPTIISKVVADEGSRTRIKDCESLKLASPDLGVGGRDSNIALPCSHSPKPSPLVIEPGLSKPSCHKLSSVCRQMTIFYDGLAHVFDDVHPHKADVILALAGSKGGSWSTNYSPSSGVPSHVGYTKAVGQATEIRKDLGLSIQKNSGGHHSGLVDTTPAIPAVEPSIQGEKDA</sequence>
<organism evidence="5 6">
    <name type="scientific">Dioscorea cayennensis subsp. rotundata</name>
    <name type="common">White Guinea yam</name>
    <name type="synonym">Dioscorea rotundata</name>
    <dbReference type="NCBI Taxonomy" id="55577"/>
    <lineage>
        <taxon>Eukaryota</taxon>
        <taxon>Viridiplantae</taxon>
        <taxon>Streptophyta</taxon>
        <taxon>Embryophyta</taxon>
        <taxon>Tracheophyta</taxon>
        <taxon>Spermatophyta</taxon>
        <taxon>Magnoliopsida</taxon>
        <taxon>Liliopsida</taxon>
        <taxon>Dioscoreales</taxon>
        <taxon>Dioscoreaceae</taxon>
        <taxon>Dioscorea</taxon>
    </lineage>
</organism>
<comment type="subcellular location">
    <subcellularLocation>
        <location evidence="2">Nucleus</location>
    </subcellularLocation>
</comment>
<accession>A0AB40AQI6</accession>
<dbReference type="Pfam" id="PF06200">
    <property type="entry name" value="tify"/>
    <property type="match status" value="1"/>
</dbReference>
<dbReference type="Proteomes" id="UP001515500">
    <property type="component" value="Chromosome 26"/>
</dbReference>
<protein>
    <recommendedName>
        <fullName evidence="2">Protein TIFY</fullName>
    </recommendedName>
    <alternativeName>
        <fullName evidence="2">Jasmonate ZIM domain-containing protein</fullName>
    </alternativeName>
</protein>
<evidence type="ECO:0000256" key="3">
    <source>
        <dbReference type="SAM" id="MobiDB-lite"/>
    </source>
</evidence>
<dbReference type="GO" id="GO:0009611">
    <property type="term" value="P:response to wounding"/>
    <property type="evidence" value="ECO:0007669"/>
    <property type="project" value="UniProtKB-UniRule"/>
</dbReference>
<dbReference type="SMART" id="SM00979">
    <property type="entry name" value="TIFY"/>
    <property type="match status" value="1"/>
</dbReference>
<evidence type="ECO:0000313" key="5">
    <source>
        <dbReference type="Proteomes" id="UP001515500"/>
    </source>
</evidence>
<keyword evidence="2" id="KW-1184">Jasmonic acid signaling pathway</keyword>
<evidence type="ECO:0000313" key="6">
    <source>
        <dbReference type="RefSeq" id="XP_039117330.1"/>
    </source>
</evidence>
<evidence type="ECO:0000259" key="4">
    <source>
        <dbReference type="PROSITE" id="PS51320"/>
    </source>
</evidence>
<gene>
    <name evidence="6" type="primary">LOC120253112</name>
</gene>
<dbReference type="GO" id="GO:2000022">
    <property type="term" value="P:regulation of jasmonic acid mediated signaling pathway"/>
    <property type="evidence" value="ECO:0007669"/>
    <property type="project" value="UniProtKB-UniRule"/>
</dbReference>
<dbReference type="GO" id="GO:0031347">
    <property type="term" value="P:regulation of defense response"/>
    <property type="evidence" value="ECO:0007669"/>
    <property type="project" value="UniProtKB-UniRule"/>
</dbReference>
<dbReference type="InterPro" id="IPR040390">
    <property type="entry name" value="TIFY/JAZ"/>
</dbReference>
<comment type="domain">
    <text evidence="2">The jas domain is required for interaction with COI1.</text>
</comment>
<dbReference type="PANTHER" id="PTHR33077">
    <property type="entry name" value="PROTEIN TIFY 4A-RELATED-RELATED"/>
    <property type="match status" value="1"/>
</dbReference>
<dbReference type="PANTHER" id="PTHR33077:SF8">
    <property type="entry name" value="PROTEIN TIFY 8"/>
    <property type="match status" value="1"/>
</dbReference>
<feature type="region of interest" description="Disordered" evidence="3">
    <location>
        <begin position="107"/>
        <end position="134"/>
    </location>
</feature>
<feature type="compositionally biased region" description="Basic and acidic residues" evidence="3">
    <location>
        <begin position="31"/>
        <end position="41"/>
    </location>
</feature>
<dbReference type="AlphaFoldDB" id="A0AB40AQI6"/>